<proteinExistence type="predicted"/>
<dbReference type="InterPro" id="IPR036163">
    <property type="entry name" value="HMA_dom_sf"/>
</dbReference>
<dbReference type="PROSITE" id="PS50846">
    <property type="entry name" value="HMA_2"/>
    <property type="match status" value="1"/>
</dbReference>
<keyword evidence="1" id="KW-0472">Membrane</keyword>
<dbReference type="EMBL" id="JAFBIT010000001">
    <property type="protein sequence ID" value="MCF2652204.1"/>
    <property type="molecule type" value="Genomic_DNA"/>
</dbReference>
<evidence type="ECO:0000256" key="1">
    <source>
        <dbReference type="SAM" id="Phobius"/>
    </source>
</evidence>
<reference evidence="3 4" key="1">
    <citation type="submission" date="2020-12" db="EMBL/GenBank/DDBJ databases">
        <title>Whole genome sequences of gut porcine anaerobes.</title>
        <authorList>
            <person name="Kubasova T."/>
            <person name="Jahodarova E."/>
            <person name="Rychlik I."/>
        </authorList>
    </citation>
    <scope>NUCLEOTIDE SEQUENCE [LARGE SCALE GENOMIC DNA]</scope>
    <source>
        <strain evidence="3 4">An867</strain>
    </source>
</reference>
<dbReference type="Proteomes" id="UP001299220">
    <property type="component" value="Unassembled WGS sequence"/>
</dbReference>
<dbReference type="SUPFAM" id="SSF55008">
    <property type="entry name" value="HMA, heavy metal-associated domain"/>
    <property type="match status" value="1"/>
</dbReference>
<dbReference type="InterPro" id="IPR006121">
    <property type="entry name" value="HMA_dom"/>
</dbReference>
<protein>
    <submittedName>
        <fullName evidence="3">Heavy-metal-associated domain-containing protein</fullName>
    </submittedName>
</protein>
<evidence type="ECO:0000259" key="2">
    <source>
        <dbReference type="PROSITE" id="PS50846"/>
    </source>
</evidence>
<gene>
    <name evidence="3" type="ORF">JQM67_06285</name>
</gene>
<sequence length="124" mass="13399">MDGIGATAVICAVLVMICVFGVVSYVGKLKNGCCGAGSDTVKRVKPQDRDVSHYPYALKVGVEGMHCKNCALRIENAFNALPGCTAKVNLSGKYVVVHSKESFAREEVKQVIWRTGYQAVEDTK</sequence>
<name>A0ABS9CQF6_9FIRM</name>
<evidence type="ECO:0000313" key="4">
    <source>
        <dbReference type="Proteomes" id="UP001299220"/>
    </source>
</evidence>
<comment type="caution">
    <text evidence="3">The sequence shown here is derived from an EMBL/GenBank/DDBJ whole genome shotgun (WGS) entry which is preliminary data.</text>
</comment>
<keyword evidence="4" id="KW-1185">Reference proteome</keyword>
<dbReference type="Pfam" id="PF00403">
    <property type="entry name" value="HMA"/>
    <property type="match status" value="1"/>
</dbReference>
<dbReference type="CDD" id="cd00371">
    <property type="entry name" value="HMA"/>
    <property type="match status" value="1"/>
</dbReference>
<dbReference type="Gene3D" id="3.30.70.100">
    <property type="match status" value="1"/>
</dbReference>
<evidence type="ECO:0000313" key="3">
    <source>
        <dbReference type="EMBL" id="MCF2652204.1"/>
    </source>
</evidence>
<feature type="transmembrane region" description="Helical" evidence="1">
    <location>
        <begin position="6"/>
        <end position="26"/>
    </location>
</feature>
<keyword evidence="1" id="KW-1133">Transmembrane helix</keyword>
<feature type="domain" description="HMA" evidence="2">
    <location>
        <begin position="56"/>
        <end position="120"/>
    </location>
</feature>
<organism evidence="3 4">
    <name type="scientific">Anaeromassilibacillus senegalensis</name>
    <dbReference type="NCBI Taxonomy" id="1673717"/>
    <lineage>
        <taxon>Bacteria</taxon>
        <taxon>Bacillati</taxon>
        <taxon>Bacillota</taxon>
        <taxon>Clostridia</taxon>
        <taxon>Eubacteriales</taxon>
        <taxon>Acutalibacteraceae</taxon>
        <taxon>Anaeromassilibacillus</taxon>
    </lineage>
</organism>
<keyword evidence="1" id="KW-0812">Transmembrane</keyword>
<accession>A0ABS9CQF6</accession>